<dbReference type="AlphaFoldDB" id="A0A517N657"/>
<proteinExistence type="predicted"/>
<sequence length="129" mass="14686">MHVIRLRKPWQKTAADGIVLRVDVPEPPHDFDVTRDDESVGVVDYERRFNSPTGLDATVRVYLRIDGWEGELVDVHLNDRSLVSDVDSLQLRIDITDWVLSANRLVIRLNANDQITDPRLSGEVTLAIE</sequence>
<reference evidence="1 2" key="1">
    <citation type="submission" date="2019-02" db="EMBL/GenBank/DDBJ databases">
        <title>Deep-cultivation of Planctomycetes and their phenomic and genomic characterization uncovers novel biology.</title>
        <authorList>
            <person name="Wiegand S."/>
            <person name="Jogler M."/>
            <person name="Boedeker C."/>
            <person name="Pinto D."/>
            <person name="Vollmers J."/>
            <person name="Rivas-Marin E."/>
            <person name="Kohn T."/>
            <person name="Peeters S.H."/>
            <person name="Heuer A."/>
            <person name="Rast P."/>
            <person name="Oberbeckmann S."/>
            <person name="Bunk B."/>
            <person name="Jeske O."/>
            <person name="Meyerdierks A."/>
            <person name="Storesund J.E."/>
            <person name="Kallscheuer N."/>
            <person name="Luecker S."/>
            <person name="Lage O.M."/>
            <person name="Pohl T."/>
            <person name="Merkel B.J."/>
            <person name="Hornburger P."/>
            <person name="Mueller R.-W."/>
            <person name="Bruemmer F."/>
            <person name="Labrenz M."/>
            <person name="Spormann A.M."/>
            <person name="Op den Camp H."/>
            <person name="Overmann J."/>
            <person name="Amann R."/>
            <person name="Jetten M.S.M."/>
            <person name="Mascher T."/>
            <person name="Medema M.H."/>
            <person name="Devos D.P."/>
            <person name="Kaster A.-K."/>
            <person name="Ovreas L."/>
            <person name="Rohde M."/>
            <person name="Galperin M.Y."/>
            <person name="Jogler C."/>
        </authorList>
    </citation>
    <scope>NUCLEOTIDE SEQUENCE [LARGE SCALE GENOMIC DNA]</scope>
    <source>
        <strain evidence="1 2">K22_7</strain>
    </source>
</reference>
<organism evidence="1 2">
    <name type="scientific">Rubripirellula lacrimiformis</name>
    <dbReference type="NCBI Taxonomy" id="1930273"/>
    <lineage>
        <taxon>Bacteria</taxon>
        <taxon>Pseudomonadati</taxon>
        <taxon>Planctomycetota</taxon>
        <taxon>Planctomycetia</taxon>
        <taxon>Pirellulales</taxon>
        <taxon>Pirellulaceae</taxon>
        <taxon>Rubripirellula</taxon>
    </lineage>
</organism>
<protein>
    <submittedName>
        <fullName evidence="1">Uncharacterized protein</fullName>
    </submittedName>
</protein>
<dbReference type="EMBL" id="CP036525">
    <property type="protein sequence ID" value="QDT02613.1"/>
    <property type="molecule type" value="Genomic_DNA"/>
</dbReference>
<evidence type="ECO:0000313" key="2">
    <source>
        <dbReference type="Proteomes" id="UP000318538"/>
    </source>
</evidence>
<dbReference type="Gene3D" id="2.60.120.260">
    <property type="entry name" value="Galactose-binding domain-like"/>
    <property type="match status" value="1"/>
</dbReference>
<accession>A0A517N657</accession>
<keyword evidence="2" id="KW-1185">Reference proteome</keyword>
<dbReference type="Proteomes" id="UP000318538">
    <property type="component" value="Chromosome"/>
</dbReference>
<evidence type="ECO:0000313" key="1">
    <source>
        <dbReference type="EMBL" id="QDT02613.1"/>
    </source>
</evidence>
<gene>
    <name evidence="1" type="ORF">K227x_09910</name>
</gene>
<dbReference type="KEGG" id="rlc:K227x_09910"/>
<name>A0A517N657_9BACT</name>